<comment type="caution">
    <text evidence="1">The sequence shown here is derived from an EMBL/GenBank/DDBJ whole genome shotgun (WGS) entry which is preliminary data.</text>
</comment>
<dbReference type="InterPro" id="IPR049699">
    <property type="entry name" value="HVO_2142-like"/>
</dbReference>
<dbReference type="OrthoDB" id="335891at2157"/>
<keyword evidence="2" id="KW-1185">Reference proteome</keyword>
<organism evidence="1 2">
    <name type="scientific">Haloferax marinum</name>
    <dbReference type="NCBI Taxonomy" id="2666143"/>
    <lineage>
        <taxon>Archaea</taxon>
        <taxon>Methanobacteriati</taxon>
        <taxon>Methanobacteriota</taxon>
        <taxon>Stenosarchaea group</taxon>
        <taxon>Halobacteria</taxon>
        <taxon>Halobacteriales</taxon>
        <taxon>Haloferacaceae</taxon>
        <taxon>Haloferax</taxon>
    </lineage>
</organism>
<protein>
    <recommendedName>
        <fullName evidence="3">Small CPxCG-related zinc finger protein</fullName>
    </recommendedName>
</protein>
<gene>
    <name evidence="1" type="ORF">GJR99_17245</name>
</gene>
<proteinExistence type="predicted"/>
<sequence length="50" mass="5765">MSTDHTEGGYSEWCPDCGTEMLMTGTIPTGYAQFFCEQCRYRRDRFVGDD</sequence>
<dbReference type="NCBIfam" id="NF041913">
    <property type="entry name" value="HVO_2142"/>
    <property type="match status" value="1"/>
</dbReference>
<accession>A0A6A8GC29</accession>
<dbReference type="RefSeq" id="WP_154326141.1">
    <property type="nucleotide sequence ID" value="NZ_WKJQ01000003.1"/>
</dbReference>
<dbReference type="EMBL" id="WKJQ01000003">
    <property type="protein sequence ID" value="MRW98315.1"/>
    <property type="molecule type" value="Genomic_DNA"/>
</dbReference>
<dbReference type="Proteomes" id="UP000443423">
    <property type="component" value="Unassembled WGS sequence"/>
</dbReference>
<evidence type="ECO:0000313" key="1">
    <source>
        <dbReference type="EMBL" id="MRW98315.1"/>
    </source>
</evidence>
<reference evidence="1 2" key="1">
    <citation type="submission" date="2019-11" db="EMBL/GenBank/DDBJ databases">
        <title>Whole genome sequence of Haloferax sp. MBLA0078.</title>
        <authorList>
            <person name="Seo M.-J."/>
            <person name="Cho E.-S."/>
        </authorList>
    </citation>
    <scope>NUCLEOTIDE SEQUENCE [LARGE SCALE GENOMIC DNA]</scope>
    <source>
        <strain evidence="1 2">MBLA0078</strain>
    </source>
</reference>
<dbReference type="AlphaFoldDB" id="A0A6A8GC29"/>
<evidence type="ECO:0008006" key="3">
    <source>
        <dbReference type="Google" id="ProtNLM"/>
    </source>
</evidence>
<evidence type="ECO:0000313" key="2">
    <source>
        <dbReference type="Proteomes" id="UP000443423"/>
    </source>
</evidence>
<name>A0A6A8GC29_9EURY</name>